<gene>
    <name evidence="2" type="ORF">S12H4_23918</name>
</gene>
<dbReference type="EMBL" id="BARW01012826">
    <property type="protein sequence ID" value="GAI73744.1"/>
    <property type="molecule type" value="Genomic_DNA"/>
</dbReference>
<protein>
    <recommendedName>
        <fullName evidence="1">DUF4015 domain-containing protein</fullName>
    </recommendedName>
</protein>
<feature type="non-terminal residue" evidence="2">
    <location>
        <position position="1"/>
    </location>
</feature>
<feature type="non-terminal residue" evidence="2">
    <location>
        <position position="181"/>
    </location>
</feature>
<reference evidence="2" key="1">
    <citation type="journal article" date="2014" name="Front. Microbiol.">
        <title>High frequency of phylogenetically diverse reductive dehalogenase-homologous genes in deep subseafloor sedimentary metagenomes.</title>
        <authorList>
            <person name="Kawai M."/>
            <person name="Futagami T."/>
            <person name="Toyoda A."/>
            <person name="Takaki Y."/>
            <person name="Nishi S."/>
            <person name="Hori S."/>
            <person name="Arai W."/>
            <person name="Tsubouchi T."/>
            <person name="Morono Y."/>
            <person name="Uchiyama I."/>
            <person name="Ito T."/>
            <person name="Fujiyama A."/>
            <person name="Inagaki F."/>
            <person name="Takami H."/>
        </authorList>
    </citation>
    <scope>NUCLEOTIDE SEQUENCE</scope>
    <source>
        <strain evidence="2">Expedition CK06-06</strain>
    </source>
</reference>
<dbReference type="Pfam" id="PF13200">
    <property type="entry name" value="DUF4015"/>
    <property type="match status" value="1"/>
</dbReference>
<dbReference type="InterPro" id="IPR025275">
    <property type="entry name" value="DUF4015"/>
</dbReference>
<comment type="caution">
    <text evidence="2">The sequence shown here is derived from an EMBL/GenBank/DDBJ whole genome shotgun (WGS) entry which is preliminary data.</text>
</comment>
<proteinExistence type="predicted"/>
<sequence>EQKIPKHQIITNYLAKARKALSPYEVLLSIDVFGVMAWGRPEDIQMTGQKIEDLAGHCDVISPMIYPSHFYGPFDGLTKPGDHPFYCVSEACRRFSALLEEREVTLRPWVQAFPFGTSRFSDEYILEQLRALGQSEVRGWLLWSAGNAYDVSWKALARWNQRESVRSTLFTKRSFQPLNLI</sequence>
<name>X1T0Z6_9ZZZZ</name>
<accession>X1T0Z6</accession>
<dbReference type="AlphaFoldDB" id="X1T0Z6"/>
<evidence type="ECO:0000259" key="1">
    <source>
        <dbReference type="Pfam" id="PF13200"/>
    </source>
</evidence>
<organism evidence="2">
    <name type="scientific">marine sediment metagenome</name>
    <dbReference type="NCBI Taxonomy" id="412755"/>
    <lineage>
        <taxon>unclassified sequences</taxon>
        <taxon>metagenomes</taxon>
        <taxon>ecological metagenomes</taxon>
    </lineage>
</organism>
<evidence type="ECO:0000313" key="2">
    <source>
        <dbReference type="EMBL" id="GAI73744.1"/>
    </source>
</evidence>
<feature type="domain" description="DUF4015" evidence="1">
    <location>
        <begin position="6"/>
        <end position="149"/>
    </location>
</feature>